<protein>
    <submittedName>
        <fullName evidence="8">Death-associated protein kinase 1 (Trinotate prediction)</fullName>
    </submittedName>
</protein>
<dbReference type="GO" id="GO:0005524">
    <property type="term" value="F:ATP binding"/>
    <property type="evidence" value="ECO:0007669"/>
    <property type="project" value="UniProtKB-UniRule"/>
</dbReference>
<dbReference type="GO" id="GO:0005634">
    <property type="term" value="C:nucleus"/>
    <property type="evidence" value="ECO:0007669"/>
    <property type="project" value="TreeGrafter"/>
</dbReference>
<evidence type="ECO:0000313" key="8">
    <source>
        <dbReference type="EMBL" id="NDJ96058.1"/>
    </source>
</evidence>
<evidence type="ECO:0000256" key="5">
    <source>
        <dbReference type="ARBA" id="ARBA00022840"/>
    </source>
</evidence>
<dbReference type="Pfam" id="PF00069">
    <property type="entry name" value="Pkinase"/>
    <property type="match status" value="1"/>
</dbReference>
<evidence type="ECO:0000256" key="6">
    <source>
        <dbReference type="PROSITE-ProRule" id="PRU10141"/>
    </source>
</evidence>
<evidence type="ECO:0000256" key="4">
    <source>
        <dbReference type="ARBA" id="ARBA00022777"/>
    </source>
</evidence>
<dbReference type="GO" id="GO:0043065">
    <property type="term" value="P:positive regulation of apoptotic process"/>
    <property type="evidence" value="ECO:0007669"/>
    <property type="project" value="TreeGrafter"/>
</dbReference>
<keyword evidence="3 6" id="KW-0547">Nucleotide-binding</keyword>
<dbReference type="EMBL" id="GHBR01000505">
    <property type="protein sequence ID" value="NDJ96058.1"/>
    <property type="molecule type" value="Transcribed_RNA"/>
</dbReference>
<evidence type="ECO:0000259" key="7">
    <source>
        <dbReference type="PROSITE" id="PS50011"/>
    </source>
</evidence>
<evidence type="ECO:0000256" key="3">
    <source>
        <dbReference type="ARBA" id="ARBA00022741"/>
    </source>
</evidence>
<dbReference type="AlphaFoldDB" id="A0A6B2FX26"/>
<dbReference type="Gene3D" id="1.10.510.10">
    <property type="entry name" value="Transferase(Phosphotransferase) domain 1"/>
    <property type="match status" value="1"/>
</dbReference>
<dbReference type="GO" id="GO:0004674">
    <property type="term" value="F:protein serine/threonine kinase activity"/>
    <property type="evidence" value="ECO:0007669"/>
    <property type="project" value="UniProtKB-KW"/>
</dbReference>
<dbReference type="InterPro" id="IPR011009">
    <property type="entry name" value="Kinase-like_dom_sf"/>
</dbReference>
<reference evidence="8" key="1">
    <citation type="submission" date="2018-11" db="EMBL/GenBank/DDBJ databases">
        <title>Myxobolus squamalis genome and transcriptome.</title>
        <authorList>
            <person name="Yahalomi D."/>
            <person name="Atkinson S.D."/>
            <person name="Neuhof M."/>
            <person name="Chang E.S."/>
            <person name="Philippe H."/>
            <person name="Cartwright P."/>
            <person name="Bartholomew J.L."/>
            <person name="Huchon D."/>
        </authorList>
    </citation>
    <scope>NUCLEOTIDE SEQUENCE</scope>
    <source>
        <strain evidence="8">71B08</strain>
        <tissue evidence="8">Whole</tissue>
    </source>
</reference>
<dbReference type="PROSITE" id="PS50011">
    <property type="entry name" value="PROTEIN_KINASE_DOM"/>
    <property type="match status" value="1"/>
</dbReference>
<dbReference type="GO" id="GO:0035556">
    <property type="term" value="P:intracellular signal transduction"/>
    <property type="evidence" value="ECO:0007669"/>
    <property type="project" value="TreeGrafter"/>
</dbReference>
<keyword evidence="2" id="KW-0808">Transferase</keyword>
<dbReference type="SUPFAM" id="SSF56112">
    <property type="entry name" value="Protein kinase-like (PK-like)"/>
    <property type="match status" value="1"/>
</dbReference>
<dbReference type="InterPro" id="IPR017441">
    <property type="entry name" value="Protein_kinase_ATP_BS"/>
</dbReference>
<dbReference type="PROSITE" id="PS00107">
    <property type="entry name" value="PROTEIN_KINASE_ATP"/>
    <property type="match status" value="1"/>
</dbReference>
<keyword evidence="5 6" id="KW-0067">ATP-binding</keyword>
<accession>A0A6B2FX26</accession>
<keyword evidence="4 8" id="KW-0418">Kinase</keyword>
<proteinExistence type="predicted"/>
<dbReference type="PANTHER" id="PTHR24342">
    <property type="entry name" value="SERINE/THREONINE-PROTEIN KINASE 17"/>
    <property type="match status" value="1"/>
</dbReference>
<sequence>MSSDQLVVLSTNLNKKYEVLEELGCGMHAVVFKAQSVLDGNFYALKVSRKTRLRSKREAQNKALLNESEILKTLSHKNIIKFFEVFEESSKIHVVLELIIGGELFHYLSLHKGITEWESQSFARQILNGICYIHNLNVAHLDLKVPFSS</sequence>
<organism evidence="8">
    <name type="scientific">Myxobolus squamalis</name>
    <name type="common">Myxosporean</name>
    <dbReference type="NCBI Taxonomy" id="59785"/>
    <lineage>
        <taxon>Eukaryota</taxon>
        <taxon>Metazoa</taxon>
        <taxon>Cnidaria</taxon>
        <taxon>Myxozoa</taxon>
        <taxon>Myxosporea</taxon>
        <taxon>Bivalvulida</taxon>
        <taxon>Platysporina</taxon>
        <taxon>Myxobolidae</taxon>
        <taxon>Myxobolus</taxon>
    </lineage>
</organism>
<dbReference type="SMART" id="SM00220">
    <property type="entry name" value="S_TKc"/>
    <property type="match status" value="1"/>
</dbReference>
<feature type="domain" description="Protein kinase" evidence="7">
    <location>
        <begin position="17"/>
        <end position="149"/>
    </location>
</feature>
<feature type="binding site" evidence="6">
    <location>
        <position position="46"/>
    </location>
    <ligand>
        <name>ATP</name>
        <dbReference type="ChEBI" id="CHEBI:30616"/>
    </ligand>
</feature>
<evidence type="ECO:0000256" key="1">
    <source>
        <dbReference type="ARBA" id="ARBA00022527"/>
    </source>
</evidence>
<evidence type="ECO:0000256" key="2">
    <source>
        <dbReference type="ARBA" id="ARBA00022679"/>
    </source>
</evidence>
<dbReference type="PANTHER" id="PTHR24342:SF14">
    <property type="entry name" value="DEATH-ASSOCIATED PROTEIN KINASE DAPK-1"/>
    <property type="match status" value="1"/>
</dbReference>
<keyword evidence="1" id="KW-0723">Serine/threonine-protein kinase</keyword>
<dbReference type="InterPro" id="IPR000719">
    <property type="entry name" value="Prot_kinase_dom"/>
</dbReference>
<name>A0A6B2FX26_MYXSQ</name>